<dbReference type="Pfam" id="PF00258">
    <property type="entry name" value="Flavodoxin_1"/>
    <property type="match status" value="1"/>
</dbReference>
<evidence type="ECO:0000256" key="3">
    <source>
        <dbReference type="ARBA" id="ARBA00005267"/>
    </source>
</evidence>
<dbReference type="InterPro" id="IPR001226">
    <property type="entry name" value="Flavodoxin_CS"/>
</dbReference>
<accession>A0A9D0ZVK9</accession>
<protein>
    <recommendedName>
        <fullName evidence="8">Flavodoxin</fullName>
    </recommendedName>
</protein>
<dbReference type="GO" id="GO:0009055">
    <property type="term" value="F:electron transfer activity"/>
    <property type="evidence" value="ECO:0007669"/>
    <property type="project" value="UniProtKB-UniRule"/>
</dbReference>
<sequence length="143" mass="15707">MSKIAVVYWSSTGNTQLMAEKITEGIKKTGADVDLMEVSATSADALDDYDKVAFGCPAMGDEELEEGEFAPYFDEAEQKISGKKVALFGSYDWGDGEWMRLWQERVKKAGADLFKGEGLIVNNTPEGETLEECETFGEGFGSY</sequence>
<organism evidence="10 11">
    <name type="scientific">Candidatus Limivivens merdigallinarum</name>
    <dbReference type="NCBI Taxonomy" id="2840859"/>
    <lineage>
        <taxon>Bacteria</taxon>
        <taxon>Bacillati</taxon>
        <taxon>Bacillota</taxon>
        <taxon>Clostridia</taxon>
        <taxon>Lachnospirales</taxon>
        <taxon>Lachnospiraceae</taxon>
        <taxon>Lachnospiraceae incertae sedis</taxon>
        <taxon>Candidatus Limivivens</taxon>
    </lineage>
</organism>
<dbReference type="AlphaFoldDB" id="A0A9D0ZVK9"/>
<evidence type="ECO:0000313" key="11">
    <source>
        <dbReference type="Proteomes" id="UP000886886"/>
    </source>
</evidence>
<evidence type="ECO:0000256" key="6">
    <source>
        <dbReference type="ARBA" id="ARBA00022643"/>
    </source>
</evidence>
<gene>
    <name evidence="10" type="ORF">IAB26_08550</name>
</gene>
<proteinExistence type="inferred from homology"/>
<dbReference type="InterPro" id="IPR029039">
    <property type="entry name" value="Flavoprotein-like_sf"/>
</dbReference>
<keyword evidence="5 8" id="KW-0285">Flavoprotein</keyword>
<dbReference type="Gene3D" id="3.40.50.360">
    <property type="match status" value="1"/>
</dbReference>
<reference evidence="10" key="1">
    <citation type="submission" date="2020-10" db="EMBL/GenBank/DDBJ databases">
        <authorList>
            <person name="Gilroy R."/>
        </authorList>
    </citation>
    <scope>NUCLEOTIDE SEQUENCE</scope>
    <source>
        <strain evidence="10">ChiSjej3B21-11622</strain>
    </source>
</reference>
<evidence type="ECO:0000256" key="5">
    <source>
        <dbReference type="ARBA" id="ARBA00022630"/>
    </source>
</evidence>
<feature type="domain" description="Flavodoxin-like" evidence="9">
    <location>
        <begin position="4"/>
        <end position="141"/>
    </location>
</feature>
<dbReference type="NCBIfam" id="TIGR01753">
    <property type="entry name" value="flav_short"/>
    <property type="match status" value="1"/>
</dbReference>
<dbReference type="InterPro" id="IPR008254">
    <property type="entry name" value="Flavodoxin/NO_synth"/>
</dbReference>
<dbReference type="PROSITE" id="PS00201">
    <property type="entry name" value="FLAVODOXIN"/>
    <property type="match status" value="1"/>
</dbReference>
<evidence type="ECO:0000256" key="4">
    <source>
        <dbReference type="ARBA" id="ARBA00022448"/>
    </source>
</evidence>
<evidence type="ECO:0000256" key="2">
    <source>
        <dbReference type="ARBA" id="ARBA00003297"/>
    </source>
</evidence>
<dbReference type="EMBL" id="DVFT01000128">
    <property type="protein sequence ID" value="HIQ96599.1"/>
    <property type="molecule type" value="Genomic_DNA"/>
</dbReference>
<comment type="similarity">
    <text evidence="3 8">Belongs to the flavodoxin family.</text>
</comment>
<dbReference type="Proteomes" id="UP000886886">
    <property type="component" value="Unassembled WGS sequence"/>
</dbReference>
<evidence type="ECO:0000259" key="9">
    <source>
        <dbReference type="PROSITE" id="PS50902"/>
    </source>
</evidence>
<dbReference type="GO" id="GO:0016651">
    <property type="term" value="F:oxidoreductase activity, acting on NAD(P)H"/>
    <property type="evidence" value="ECO:0007669"/>
    <property type="project" value="UniProtKB-ARBA"/>
</dbReference>
<evidence type="ECO:0000256" key="1">
    <source>
        <dbReference type="ARBA" id="ARBA00001917"/>
    </source>
</evidence>
<dbReference type="PANTHER" id="PTHR42809:SF1">
    <property type="entry name" value="FLAVODOXIN 1"/>
    <property type="match status" value="1"/>
</dbReference>
<keyword evidence="7 8" id="KW-0249">Electron transport</keyword>
<keyword evidence="4 8" id="KW-0813">Transport</keyword>
<keyword evidence="6 8" id="KW-0288">FMN</keyword>
<dbReference type="PROSITE" id="PS50902">
    <property type="entry name" value="FLAVODOXIN_LIKE"/>
    <property type="match status" value="1"/>
</dbReference>
<comment type="cofactor">
    <cofactor evidence="1 8">
        <name>FMN</name>
        <dbReference type="ChEBI" id="CHEBI:58210"/>
    </cofactor>
</comment>
<reference evidence="10" key="2">
    <citation type="journal article" date="2021" name="PeerJ">
        <title>Extensive microbial diversity within the chicken gut microbiome revealed by metagenomics and culture.</title>
        <authorList>
            <person name="Gilroy R."/>
            <person name="Ravi A."/>
            <person name="Getino M."/>
            <person name="Pursley I."/>
            <person name="Horton D.L."/>
            <person name="Alikhan N.F."/>
            <person name="Baker D."/>
            <person name="Gharbi K."/>
            <person name="Hall N."/>
            <person name="Watson M."/>
            <person name="Adriaenssens E.M."/>
            <person name="Foster-Nyarko E."/>
            <person name="Jarju S."/>
            <person name="Secka A."/>
            <person name="Antonio M."/>
            <person name="Oren A."/>
            <person name="Chaudhuri R.R."/>
            <person name="La Ragione R."/>
            <person name="Hildebrand F."/>
            <person name="Pallen M.J."/>
        </authorList>
    </citation>
    <scope>NUCLEOTIDE SEQUENCE</scope>
    <source>
        <strain evidence="10">ChiSjej3B21-11622</strain>
    </source>
</reference>
<comment type="caution">
    <text evidence="10">The sequence shown here is derived from an EMBL/GenBank/DDBJ whole genome shotgun (WGS) entry which is preliminary data.</text>
</comment>
<evidence type="ECO:0000256" key="7">
    <source>
        <dbReference type="ARBA" id="ARBA00022982"/>
    </source>
</evidence>
<dbReference type="PANTHER" id="PTHR42809">
    <property type="entry name" value="FLAVODOXIN 2"/>
    <property type="match status" value="1"/>
</dbReference>
<evidence type="ECO:0000256" key="8">
    <source>
        <dbReference type="RuleBase" id="RU367037"/>
    </source>
</evidence>
<name>A0A9D0ZVK9_9FIRM</name>
<dbReference type="GO" id="GO:0010181">
    <property type="term" value="F:FMN binding"/>
    <property type="evidence" value="ECO:0007669"/>
    <property type="project" value="UniProtKB-UniRule"/>
</dbReference>
<dbReference type="InterPro" id="IPR010087">
    <property type="entry name" value="Flav_short"/>
</dbReference>
<comment type="function">
    <text evidence="2 8">Low-potential electron donor to a number of redox enzymes.</text>
</comment>
<dbReference type="SUPFAM" id="SSF52218">
    <property type="entry name" value="Flavoproteins"/>
    <property type="match status" value="1"/>
</dbReference>
<evidence type="ECO:0000313" key="10">
    <source>
        <dbReference type="EMBL" id="HIQ96599.1"/>
    </source>
</evidence>
<dbReference type="InterPro" id="IPR050619">
    <property type="entry name" value="Flavodoxin"/>
</dbReference>